<comment type="subcellular location">
    <subcellularLocation>
        <location evidence="1">Membrane</location>
        <topology evidence="1">Multi-pass membrane protein</topology>
    </subcellularLocation>
</comment>
<accession>A0A1M5XAT4</accession>
<proteinExistence type="predicted"/>
<evidence type="ECO:0000256" key="3">
    <source>
        <dbReference type="ARBA" id="ARBA00022989"/>
    </source>
</evidence>
<keyword evidence="4 5" id="KW-0472">Membrane</keyword>
<dbReference type="Proteomes" id="UP000184447">
    <property type="component" value="Unassembled WGS sequence"/>
</dbReference>
<evidence type="ECO:0000256" key="2">
    <source>
        <dbReference type="ARBA" id="ARBA00022692"/>
    </source>
</evidence>
<dbReference type="RefSeq" id="WP_073340021.1">
    <property type="nucleotide sequence ID" value="NZ_FQXM01000026.1"/>
</dbReference>
<name>A0A1M5XAT4_9CLOT</name>
<keyword evidence="2 5" id="KW-0812">Transmembrane</keyword>
<dbReference type="Pfam" id="PF09685">
    <property type="entry name" value="MamF_MmsF"/>
    <property type="match status" value="1"/>
</dbReference>
<reference evidence="6 7" key="1">
    <citation type="submission" date="2016-11" db="EMBL/GenBank/DDBJ databases">
        <authorList>
            <person name="Jaros S."/>
            <person name="Januszkiewicz K."/>
            <person name="Wedrychowicz H."/>
        </authorList>
    </citation>
    <scope>NUCLEOTIDE SEQUENCE [LARGE SCALE GENOMIC DNA]</scope>
    <source>
        <strain evidence="6 7">DSM 8605</strain>
    </source>
</reference>
<dbReference type="AlphaFoldDB" id="A0A1M5XAT4"/>
<evidence type="ECO:0000313" key="7">
    <source>
        <dbReference type="Proteomes" id="UP000184447"/>
    </source>
</evidence>
<dbReference type="InterPro" id="IPR019109">
    <property type="entry name" value="MamF_MmsF"/>
</dbReference>
<evidence type="ECO:0000256" key="4">
    <source>
        <dbReference type="ARBA" id="ARBA00023136"/>
    </source>
</evidence>
<keyword evidence="7" id="KW-1185">Reference proteome</keyword>
<organism evidence="6 7">
    <name type="scientific">Clostridium grantii DSM 8605</name>
    <dbReference type="NCBI Taxonomy" id="1121316"/>
    <lineage>
        <taxon>Bacteria</taxon>
        <taxon>Bacillati</taxon>
        <taxon>Bacillota</taxon>
        <taxon>Clostridia</taxon>
        <taxon>Eubacteriales</taxon>
        <taxon>Clostridiaceae</taxon>
        <taxon>Clostridium</taxon>
    </lineage>
</organism>
<dbReference type="STRING" id="1121316.SAMN02745207_03483"/>
<dbReference type="OrthoDB" id="1954294at2"/>
<evidence type="ECO:0000256" key="1">
    <source>
        <dbReference type="ARBA" id="ARBA00004141"/>
    </source>
</evidence>
<feature type="transmembrane region" description="Helical" evidence="5">
    <location>
        <begin position="12"/>
        <end position="36"/>
    </location>
</feature>
<feature type="transmembrane region" description="Helical" evidence="5">
    <location>
        <begin position="56"/>
        <end position="80"/>
    </location>
</feature>
<protein>
    <recommendedName>
        <fullName evidence="8">DUF4870 domain-containing protein</fullName>
    </recommendedName>
</protein>
<evidence type="ECO:0000256" key="5">
    <source>
        <dbReference type="SAM" id="Phobius"/>
    </source>
</evidence>
<dbReference type="EMBL" id="FQXM01000026">
    <property type="protein sequence ID" value="SHH96668.1"/>
    <property type="molecule type" value="Genomic_DNA"/>
</dbReference>
<evidence type="ECO:0000313" key="6">
    <source>
        <dbReference type="EMBL" id="SHH96668.1"/>
    </source>
</evidence>
<sequence length="113" mass="12373">MENGLSTESKLLAIASHAALFVGGGVIVPLVIYLLISKENYYVRENAKQAFVSQGLFYISYAISGILCILLIGFLMLPILGIMQIVFTIIAIIKTWDGQVYAYPITGAWADKL</sequence>
<evidence type="ECO:0008006" key="8">
    <source>
        <dbReference type="Google" id="ProtNLM"/>
    </source>
</evidence>
<keyword evidence="3 5" id="KW-1133">Transmembrane helix</keyword>
<gene>
    <name evidence="6" type="ORF">SAMN02745207_03483</name>
</gene>